<dbReference type="Pfam" id="PF00171">
    <property type="entry name" value="Aldedh"/>
    <property type="match status" value="1"/>
</dbReference>
<keyword evidence="4" id="KW-0560">Oxidoreductase</keyword>
<dbReference type="PANTHER" id="PTHR43353:SF5">
    <property type="entry name" value="SUCCINATE-SEMIALDEHYDE DEHYDROGENASE, MITOCHONDRIAL"/>
    <property type="match status" value="1"/>
</dbReference>
<dbReference type="GO" id="GO:0009450">
    <property type="term" value="P:gamma-aminobutyric acid catabolic process"/>
    <property type="evidence" value="ECO:0007669"/>
    <property type="project" value="TreeGrafter"/>
</dbReference>
<sequence length="320" mass="35456">MHQLVHLKQGYDISSHNILPPGVQFMEGGLAIDGPNFRTKTKVELDEIAPRIQGLVWVTFCVTCDQFDVVNLFDNRCGVECASVFAAKKMMICLASHYLNPFSAFCANYPSRALAKMAKKRYSVSASMPADQVKASPEFEYEGDGMPTASGRGSGGRGRGRIRPRVRSGQALCQTAAIFGGKSLATQVSETFIALSDLKFGRDGRYKLSRDYMTLKLATKFRNTGQTCVCANRILVQEGIYEKFTNAFSKAVQDLKVGNGFSEGVVQKVELQLQISFLSSVEGRINRTKELLEELEPCQFGLSELERLHIKLRLKKNNLG</sequence>
<evidence type="ECO:0000256" key="2">
    <source>
        <dbReference type="ARBA" id="ARBA00013051"/>
    </source>
</evidence>
<reference evidence="7 8" key="1">
    <citation type="journal article" date="2018" name="Mol. Plant">
        <title>The genome of Artemisia annua provides insight into the evolution of Asteraceae family and artemisinin biosynthesis.</title>
        <authorList>
            <person name="Shen Q."/>
            <person name="Zhang L."/>
            <person name="Liao Z."/>
            <person name="Wang S."/>
            <person name="Yan T."/>
            <person name="Shi P."/>
            <person name="Liu M."/>
            <person name="Fu X."/>
            <person name="Pan Q."/>
            <person name="Wang Y."/>
            <person name="Lv Z."/>
            <person name="Lu X."/>
            <person name="Zhang F."/>
            <person name="Jiang W."/>
            <person name="Ma Y."/>
            <person name="Chen M."/>
            <person name="Hao X."/>
            <person name="Li L."/>
            <person name="Tang Y."/>
            <person name="Lv G."/>
            <person name="Zhou Y."/>
            <person name="Sun X."/>
            <person name="Brodelius P.E."/>
            <person name="Rose J.K.C."/>
            <person name="Tang K."/>
        </authorList>
    </citation>
    <scope>NUCLEOTIDE SEQUENCE [LARGE SCALE GENOMIC DNA]</scope>
    <source>
        <strain evidence="8">cv. Huhao1</strain>
        <tissue evidence="7">Leaf</tissue>
    </source>
</reference>
<evidence type="ECO:0000259" key="6">
    <source>
        <dbReference type="Pfam" id="PF00171"/>
    </source>
</evidence>
<dbReference type="Gene3D" id="3.40.309.10">
    <property type="entry name" value="Aldehyde Dehydrogenase, Chain A, domain 2"/>
    <property type="match status" value="1"/>
</dbReference>
<accession>A0A2U1PBM4</accession>
<comment type="similarity">
    <text evidence="1">Belongs to the aldehyde dehydrogenase family.</text>
</comment>
<evidence type="ECO:0000256" key="4">
    <source>
        <dbReference type="ARBA" id="ARBA00023002"/>
    </source>
</evidence>
<evidence type="ECO:0000256" key="1">
    <source>
        <dbReference type="ARBA" id="ARBA00009986"/>
    </source>
</evidence>
<dbReference type="EC" id="1.2.1.24" evidence="2"/>
<protein>
    <recommendedName>
        <fullName evidence="3">Succinate-semialdehyde dehydrogenase, mitochondrial</fullName>
        <ecNumber evidence="2">1.2.1.24</ecNumber>
    </recommendedName>
    <alternativeName>
        <fullName evidence="5">NAD(+)-dependent succinic semialdehyde dehydrogenase</fullName>
    </alternativeName>
</protein>
<feature type="domain" description="Aldehyde dehydrogenase" evidence="6">
    <location>
        <begin position="218"/>
        <end position="265"/>
    </location>
</feature>
<dbReference type="InterPro" id="IPR015590">
    <property type="entry name" value="Aldehyde_DH_dom"/>
</dbReference>
<dbReference type="PROSITE" id="PS00070">
    <property type="entry name" value="ALDEHYDE_DEHYDR_CYS"/>
    <property type="match status" value="1"/>
</dbReference>
<proteinExistence type="inferred from homology"/>
<dbReference type="GO" id="GO:0004777">
    <property type="term" value="F:succinate-semialdehyde dehydrogenase (NAD+) activity"/>
    <property type="evidence" value="ECO:0007669"/>
    <property type="project" value="UniProtKB-EC"/>
</dbReference>
<dbReference type="InterPro" id="IPR016163">
    <property type="entry name" value="Ald_DH_C"/>
</dbReference>
<dbReference type="InterPro" id="IPR050740">
    <property type="entry name" value="Aldehyde_DH_Superfamily"/>
</dbReference>
<dbReference type="Proteomes" id="UP000245207">
    <property type="component" value="Unassembled WGS sequence"/>
</dbReference>
<dbReference type="AlphaFoldDB" id="A0A2U1PBM4"/>
<dbReference type="OrthoDB" id="310895at2759"/>
<evidence type="ECO:0000313" key="8">
    <source>
        <dbReference type="Proteomes" id="UP000245207"/>
    </source>
</evidence>
<name>A0A2U1PBM4_ARTAN</name>
<evidence type="ECO:0000313" key="7">
    <source>
        <dbReference type="EMBL" id="PWA83130.1"/>
    </source>
</evidence>
<organism evidence="7 8">
    <name type="scientific">Artemisia annua</name>
    <name type="common">Sweet wormwood</name>
    <dbReference type="NCBI Taxonomy" id="35608"/>
    <lineage>
        <taxon>Eukaryota</taxon>
        <taxon>Viridiplantae</taxon>
        <taxon>Streptophyta</taxon>
        <taxon>Embryophyta</taxon>
        <taxon>Tracheophyta</taxon>
        <taxon>Spermatophyta</taxon>
        <taxon>Magnoliopsida</taxon>
        <taxon>eudicotyledons</taxon>
        <taxon>Gunneridae</taxon>
        <taxon>Pentapetalae</taxon>
        <taxon>asterids</taxon>
        <taxon>campanulids</taxon>
        <taxon>Asterales</taxon>
        <taxon>Asteraceae</taxon>
        <taxon>Asteroideae</taxon>
        <taxon>Anthemideae</taxon>
        <taxon>Artemisiinae</taxon>
        <taxon>Artemisia</taxon>
    </lineage>
</organism>
<comment type="caution">
    <text evidence="7">The sequence shown here is derived from an EMBL/GenBank/DDBJ whole genome shotgun (WGS) entry which is preliminary data.</text>
</comment>
<dbReference type="InterPro" id="IPR016161">
    <property type="entry name" value="Ald_DH/histidinol_DH"/>
</dbReference>
<dbReference type="InterPro" id="IPR016160">
    <property type="entry name" value="Ald_DH_CS_CYS"/>
</dbReference>
<gene>
    <name evidence="7" type="ORF">CTI12_AA171950</name>
</gene>
<dbReference type="STRING" id="35608.A0A2U1PBM4"/>
<evidence type="ECO:0000256" key="5">
    <source>
        <dbReference type="ARBA" id="ARBA00030806"/>
    </source>
</evidence>
<evidence type="ECO:0000256" key="3">
    <source>
        <dbReference type="ARBA" id="ARBA00019842"/>
    </source>
</evidence>
<keyword evidence="8" id="KW-1185">Reference proteome</keyword>
<dbReference type="EMBL" id="PKPP01001388">
    <property type="protein sequence ID" value="PWA83130.1"/>
    <property type="molecule type" value="Genomic_DNA"/>
</dbReference>
<dbReference type="SUPFAM" id="SSF53720">
    <property type="entry name" value="ALDH-like"/>
    <property type="match status" value="1"/>
</dbReference>
<dbReference type="PANTHER" id="PTHR43353">
    <property type="entry name" value="SUCCINATE-SEMIALDEHYDE DEHYDROGENASE, MITOCHONDRIAL"/>
    <property type="match status" value="1"/>
</dbReference>